<sequence>MLKKIAVDQLRLGMHLHKLEGRWMDHPFWKTRFVLTSADDLALLRSSPVRECWIDTAQGLDVAVPVDDDTPPTPTPGLSSAPGPVPVIARAPAPVDTGPRAMKDEIRQAAAICDKGREAVVAMFNEARMGRAVDAEGCLPLVDEISGSVLRNPGALVSLARLKSRDDYSYMHSVAVCALMVALGRQIGMSDDECRIIGLAGLMHDIGKALMPLEVLNKPARLTDEEFTIMRSHPVRGHEMLLEGRGATPEMLDVVLHHHERPDGRGYPHRLSGDQLSSVARMGAICDVYDAITSNRPYKSGWDPAESIAQMASWKGQFDEVLFAAFVQSLGIYPTGSLVRLHSGKLAVVVEQNAGKLVAPVVKTFYSTKSQMRITPERIDLARPGCADRIVGREPQEAGNFPGLDELWADPETLRRRGR</sequence>
<dbReference type="PANTHER" id="PTHR43155">
    <property type="entry name" value="CYCLIC DI-GMP PHOSPHODIESTERASE PA4108-RELATED"/>
    <property type="match status" value="1"/>
</dbReference>
<keyword evidence="4" id="KW-1185">Reference proteome</keyword>
<dbReference type="InterPro" id="IPR003607">
    <property type="entry name" value="HD/PDEase_dom"/>
</dbReference>
<dbReference type="PROSITE" id="PS51832">
    <property type="entry name" value="HD_GYP"/>
    <property type="match status" value="1"/>
</dbReference>
<dbReference type="AlphaFoldDB" id="A0A437RD02"/>
<dbReference type="CDD" id="cd00077">
    <property type="entry name" value="HDc"/>
    <property type="match status" value="1"/>
</dbReference>
<dbReference type="OrthoDB" id="9764808at2"/>
<dbReference type="InterPro" id="IPR037522">
    <property type="entry name" value="HD_GYP_dom"/>
</dbReference>
<dbReference type="GO" id="GO:0008081">
    <property type="term" value="F:phosphoric diester hydrolase activity"/>
    <property type="evidence" value="ECO:0007669"/>
    <property type="project" value="UniProtKB-ARBA"/>
</dbReference>
<dbReference type="Pfam" id="PF11871">
    <property type="entry name" value="DUF3391"/>
    <property type="match status" value="1"/>
</dbReference>
<evidence type="ECO:0000259" key="2">
    <source>
        <dbReference type="PROSITE" id="PS51832"/>
    </source>
</evidence>
<reference evidence="3 4" key="1">
    <citation type="submission" date="2019-01" db="EMBL/GenBank/DDBJ databases">
        <authorList>
            <person name="Chen W.-M."/>
        </authorList>
    </citation>
    <scope>NUCLEOTIDE SEQUENCE [LARGE SCALE GENOMIC DNA]</scope>
    <source>
        <strain evidence="3 4">KYPY4</strain>
    </source>
</reference>
<evidence type="ECO:0000313" key="3">
    <source>
        <dbReference type="EMBL" id="RVU44631.1"/>
    </source>
</evidence>
<comment type="caution">
    <text evidence="3">The sequence shown here is derived from an EMBL/GenBank/DDBJ whole genome shotgun (WGS) entry which is preliminary data.</text>
</comment>
<dbReference type="InterPro" id="IPR021812">
    <property type="entry name" value="DUF3391"/>
</dbReference>
<dbReference type="RefSeq" id="WP_128230177.1">
    <property type="nucleotide sequence ID" value="NZ_SACR01000005.1"/>
</dbReference>
<dbReference type="EMBL" id="SACR01000005">
    <property type="protein sequence ID" value="RVU44631.1"/>
    <property type="molecule type" value="Genomic_DNA"/>
</dbReference>
<name>A0A437RD02_9BURK</name>
<dbReference type="SUPFAM" id="SSF109604">
    <property type="entry name" value="HD-domain/PDEase-like"/>
    <property type="match status" value="1"/>
</dbReference>
<organism evidence="3 4">
    <name type="scientific">Rubrivivax rivuli</name>
    <dbReference type="NCBI Taxonomy" id="1862385"/>
    <lineage>
        <taxon>Bacteria</taxon>
        <taxon>Pseudomonadati</taxon>
        <taxon>Pseudomonadota</taxon>
        <taxon>Betaproteobacteria</taxon>
        <taxon>Burkholderiales</taxon>
        <taxon>Sphaerotilaceae</taxon>
        <taxon>Rubrivivax</taxon>
    </lineage>
</organism>
<feature type="compositionally biased region" description="Low complexity" evidence="1">
    <location>
        <begin position="76"/>
        <end position="87"/>
    </location>
</feature>
<evidence type="ECO:0000313" key="4">
    <source>
        <dbReference type="Proteomes" id="UP000285575"/>
    </source>
</evidence>
<dbReference type="Gene3D" id="1.10.3210.10">
    <property type="entry name" value="Hypothetical protein af1432"/>
    <property type="match status" value="1"/>
</dbReference>
<evidence type="ECO:0000256" key="1">
    <source>
        <dbReference type="SAM" id="MobiDB-lite"/>
    </source>
</evidence>
<protein>
    <submittedName>
        <fullName evidence="3">HD-GYP domain-containing protein</fullName>
    </submittedName>
</protein>
<dbReference type="Pfam" id="PF13487">
    <property type="entry name" value="HD_5"/>
    <property type="match status" value="1"/>
</dbReference>
<proteinExistence type="predicted"/>
<gene>
    <name evidence="3" type="ORF">EOE66_18440</name>
</gene>
<dbReference type="Proteomes" id="UP000285575">
    <property type="component" value="Unassembled WGS sequence"/>
</dbReference>
<feature type="region of interest" description="Disordered" evidence="1">
    <location>
        <begin position="66"/>
        <end position="87"/>
    </location>
</feature>
<dbReference type="PANTHER" id="PTHR43155:SF2">
    <property type="entry name" value="CYCLIC DI-GMP PHOSPHODIESTERASE PA4108"/>
    <property type="match status" value="1"/>
</dbReference>
<dbReference type="SMART" id="SM00471">
    <property type="entry name" value="HDc"/>
    <property type="match status" value="1"/>
</dbReference>
<feature type="domain" description="HD-GYP" evidence="2">
    <location>
        <begin position="147"/>
        <end position="342"/>
    </location>
</feature>
<accession>A0A437RD02</accession>